<evidence type="ECO:0000259" key="15">
    <source>
        <dbReference type="Pfam" id="PF00391"/>
    </source>
</evidence>
<evidence type="ECO:0000256" key="7">
    <source>
        <dbReference type="ARBA" id="ARBA00022679"/>
    </source>
</evidence>
<evidence type="ECO:0000256" key="4">
    <source>
        <dbReference type="ARBA" id="ARBA00007837"/>
    </source>
</evidence>
<protein>
    <recommendedName>
        <fullName evidence="6">Phosphoenolpyruvate synthase</fullName>
        <ecNumber evidence="5">2.7.9.2</ecNumber>
    </recommendedName>
    <alternativeName>
        <fullName evidence="13">Pyruvate, water dikinase</fullName>
    </alternativeName>
</protein>
<comment type="function">
    <text evidence="2">Catalyzes the phosphorylation of pyruvate to phosphoenolpyruvate.</text>
</comment>
<dbReference type="PANTHER" id="PTHR43030:SF1">
    <property type="entry name" value="PHOSPHOENOLPYRUVATE SYNTHASE"/>
    <property type="match status" value="1"/>
</dbReference>
<dbReference type="PANTHER" id="PTHR43030">
    <property type="entry name" value="PHOSPHOENOLPYRUVATE SYNTHASE"/>
    <property type="match status" value="1"/>
</dbReference>
<accession>A0A1G2R4U2</accession>
<evidence type="ECO:0000313" key="18">
    <source>
        <dbReference type="Proteomes" id="UP000176901"/>
    </source>
</evidence>
<sequence>MRFVEQLDKLSKKDVGIAGGKGASLGEMIQNGISVPPGFVVLAHAFDAFLKEAGIKNEIDTMLRSVDYRAMRSVEHASQKITSLICGAHISSDIAQEVRRSFKELGAQYVAVRSSATAEDSATVAWAGQLETYLNTTEDKLLGNIQKCWASLFAPRALLYRFDSNLQKQKISVAVIVQEMVESESSGIAFSVHPVTQDRNQLIIEAGFGLGESIVSGSVTPDSYVVEKKPRRIVDKNIQVQKRGLYRSGTRGSTWEDLPKSQGGKQALIDKDILRLADVVLAIERHYGFPVDVEWAYRKGEFYIVQSRPITTLDTKKIVDYRRKFKKFFTREMDLVVMEYWDKGERVELKSILGGAAYLTPLFVRKPNGLTDIYYDINTPDTNITCMFDFFAHHPQRFKKGVEQFRKRHKTLLAMSQDMSRVNTKEFFDIAVRYFGFISVIVNLGIPNTQTPSWMAQEAFKIRALTQKGEYSIGAAFFAVMKLRYPSLERYLDVISINDICNTKGPNPKMLKERKKGFIYFEGKLVTGISVKDFEKKHKLKILKGLGIIGTIDEAKNAGAKDKKIIFGKAVYPGVVRGRVRIMLLRKKIDRVKQGEILVTTMTTPEYMPALEKAAAFVTDEGGVTSHAAIIAREMRKPCVVGTKVATSILHDGDLIEVDADAGVVRLLS</sequence>
<dbReference type="InterPro" id="IPR006319">
    <property type="entry name" value="PEP_synth"/>
</dbReference>
<dbReference type="GO" id="GO:0006094">
    <property type="term" value="P:gluconeogenesis"/>
    <property type="evidence" value="ECO:0007669"/>
    <property type="project" value="UniProtKB-UniPathway"/>
</dbReference>
<dbReference type="InterPro" id="IPR013815">
    <property type="entry name" value="ATP_grasp_subdomain_1"/>
</dbReference>
<evidence type="ECO:0000256" key="2">
    <source>
        <dbReference type="ARBA" id="ARBA00002988"/>
    </source>
</evidence>
<evidence type="ECO:0000256" key="10">
    <source>
        <dbReference type="ARBA" id="ARBA00022777"/>
    </source>
</evidence>
<evidence type="ECO:0000256" key="9">
    <source>
        <dbReference type="ARBA" id="ARBA00022741"/>
    </source>
</evidence>
<comment type="similarity">
    <text evidence="4">Belongs to the PEP-utilizing enzyme family.</text>
</comment>
<dbReference type="Gene3D" id="3.30.470.20">
    <property type="entry name" value="ATP-grasp fold, B domain"/>
    <property type="match status" value="1"/>
</dbReference>
<keyword evidence="10" id="KW-0418">Kinase</keyword>
<dbReference type="STRING" id="1802451.A3C82_02450"/>
<evidence type="ECO:0000256" key="3">
    <source>
        <dbReference type="ARBA" id="ARBA00004742"/>
    </source>
</evidence>
<evidence type="ECO:0000256" key="1">
    <source>
        <dbReference type="ARBA" id="ARBA00001946"/>
    </source>
</evidence>
<dbReference type="Gene3D" id="3.50.30.10">
    <property type="entry name" value="Phosphohistidine domain"/>
    <property type="match status" value="1"/>
</dbReference>
<reference evidence="17 18" key="1">
    <citation type="journal article" date="2016" name="Nat. Commun.">
        <title>Thousands of microbial genomes shed light on interconnected biogeochemical processes in an aquifer system.</title>
        <authorList>
            <person name="Anantharaman K."/>
            <person name="Brown C.T."/>
            <person name="Hug L.A."/>
            <person name="Sharon I."/>
            <person name="Castelle C.J."/>
            <person name="Probst A.J."/>
            <person name="Thomas B.C."/>
            <person name="Singh A."/>
            <person name="Wilkins M.J."/>
            <person name="Karaoz U."/>
            <person name="Brodie E.L."/>
            <person name="Williams K.H."/>
            <person name="Hubbard S.S."/>
            <person name="Banfield J.F."/>
        </authorList>
    </citation>
    <scope>NUCLEOTIDE SEQUENCE [LARGE SCALE GENOMIC DNA]</scope>
</reference>
<dbReference type="SUPFAM" id="SSF52009">
    <property type="entry name" value="Phosphohistidine domain"/>
    <property type="match status" value="1"/>
</dbReference>
<dbReference type="EMBL" id="MHTW01000018">
    <property type="protein sequence ID" value="OHA67091.1"/>
    <property type="molecule type" value="Genomic_DNA"/>
</dbReference>
<dbReference type="Pfam" id="PF01326">
    <property type="entry name" value="PPDK_N"/>
    <property type="match status" value="1"/>
</dbReference>
<dbReference type="GO" id="GO:0046872">
    <property type="term" value="F:metal ion binding"/>
    <property type="evidence" value="ECO:0007669"/>
    <property type="project" value="UniProtKB-KW"/>
</dbReference>
<keyword evidence="11" id="KW-0067">ATP-binding</keyword>
<evidence type="ECO:0000256" key="8">
    <source>
        <dbReference type="ARBA" id="ARBA00022723"/>
    </source>
</evidence>
<dbReference type="SUPFAM" id="SSF56059">
    <property type="entry name" value="Glutathione synthetase ATP-binding domain-like"/>
    <property type="match status" value="1"/>
</dbReference>
<comment type="cofactor">
    <cofactor evidence="1">
        <name>Mg(2+)</name>
        <dbReference type="ChEBI" id="CHEBI:18420"/>
    </cofactor>
</comment>
<evidence type="ECO:0000256" key="13">
    <source>
        <dbReference type="ARBA" id="ARBA00033470"/>
    </source>
</evidence>
<proteinExistence type="inferred from homology"/>
<evidence type="ECO:0000256" key="11">
    <source>
        <dbReference type="ARBA" id="ARBA00022840"/>
    </source>
</evidence>
<name>A0A1G2R4U2_9BACT</name>
<keyword evidence="12" id="KW-0460">Magnesium</keyword>
<dbReference type="InterPro" id="IPR008279">
    <property type="entry name" value="PEP-util_enz_mobile_dom"/>
</dbReference>
<evidence type="ECO:0000256" key="12">
    <source>
        <dbReference type="ARBA" id="ARBA00022842"/>
    </source>
</evidence>
<dbReference type="GO" id="GO:0008986">
    <property type="term" value="F:pyruvate, water dikinase activity"/>
    <property type="evidence" value="ECO:0007669"/>
    <property type="project" value="UniProtKB-EC"/>
</dbReference>
<organism evidence="17 18">
    <name type="scientific">Candidatus Wildermuthbacteria bacterium RIFCSPHIGHO2_02_FULL_47_12</name>
    <dbReference type="NCBI Taxonomy" id="1802451"/>
    <lineage>
        <taxon>Bacteria</taxon>
        <taxon>Candidatus Wildermuthiibacteriota</taxon>
    </lineage>
</organism>
<dbReference type="EC" id="2.7.9.2" evidence="5"/>
<keyword evidence="9" id="KW-0547">Nucleotide-binding</keyword>
<dbReference type="GO" id="GO:0005524">
    <property type="term" value="F:ATP binding"/>
    <property type="evidence" value="ECO:0007669"/>
    <property type="project" value="UniProtKB-KW"/>
</dbReference>
<evidence type="ECO:0000313" key="17">
    <source>
        <dbReference type="EMBL" id="OHA67091.1"/>
    </source>
</evidence>
<dbReference type="InterPro" id="IPR018274">
    <property type="entry name" value="PEP_util_AS"/>
</dbReference>
<dbReference type="InterPro" id="IPR002192">
    <property type="entry name" value="PPDK_AMP/ATP-bd"/>
</dbReference>
<feature type="domain" description="PEP-utilising enzyme mobile" evidence="15">
    <location>
        <begin position="593"/>
        <end position="663"/>
    </location>
</feature>
<evidence type="ECO:0000256" key="6">
    <source>
        <dbReference type="ARBA" id="ARBA00021623"/>
    </source>
</evidence>
<dbReference type="UniPathway" id="UPA00138"/>
<evidence type="ECO:0000256" key="14">
    <source>
        <dbReference type="ARBA" id="ARBA00047700"/>
    </source>
</evidence>
<comment type="caution">
    <text evidence="17">The sequence shown here is derived from an EMBL/GenBank/DDBJ whole genome shotgun (WGS) entry which is preliminary data.</text>
</comment>
<dbReference type="Pfam" id="PF00391">
    <property type="entry name" value="PEP-utilizers"/>
    <property type="match status" value="1"/>
</dbReference>
<gene>
    <name evidence="17" type="ORF">A3C82_02450</name>
</gene>
<evidence type="ECO:0000256" key="5">
    <source>
        <dbReference type="ARBA" id="ARBA00011996"/>
    </source>
</evidence>
<keyword evidence="7" id="KW-0808">Transferase</keyword>
<dbReference type="InterPro" id="IPR036637">
    <property type="entry name" value="Phosphohistidine_dom_sf"/>
</dbReference>
<comment type="pathway">
    <text evidence="3">Carbohydrate biosynthesis; gluconeogenesis.</text>
</comment>
<dbReference type="PROSITE" id="PS00370">
    <property type="entry name" value="PEP_ENZYMES_PHOS_SITE"/>
    <property type="match status" value="1"/>
</dbReference>
<dbReference type="Proteomes" id="UP000176901">
    <property type="component" value="Unassembled WGS sequence"/>
</dbReference>
<dbReference type="Gene3D" id="3.30.1490.20">
    <property type="entry name" value="ATP-grasp fold, A domain"/>
    <property type="match status" value="1"/>
</dbReference>
<keyword evidence="8" id="KW-0479">Metal-binding</keyword>
<feature type="domain" description="Pyruvate phosphate dikinase AMP/ATP-binding" evidence="16">
    <location>
        <begin position="17"/>
        <end position="318"/>
    </location>
</feature>
<comment type="catalytic activity">
    <reaction evidence="14">
        <text>pyruvate + ATP + H2O = phosphoenolpyruvate + AMP + phosphate + 2 H(+)</text>
        <dbReference type="Rhea" id="RHEA:11364"/>
        <dbReference type="ChEBI" id="CHEBI:15361"/>
        <dbReference type="ChEBI" id="CHEBI:15377"/>
        <dbReference type="ChEBI" id="CHEBI:15378"/>
        <dbReference type="ChEBI" id="CHEBI:30616"/>
        <dbReference type="ChEBI" id="CHEBI:43474"/>
        <dbReference type="ChEBI" id="CHEBI:58702"/>
        <dbReference type="ChEBI" id="CHEBI:456215"/>
        <dbReference type="EC" id="2.7.9.2"/>
    </reaction>
</comment>
<evidence type="ECO:0000259" key="16">
    <source>
        <dbReference type="Pfam" id="PF01326"/>
    </source>
</evidence>
<dbReference type="AlphaFoldDB" id="A0A1G2R4U2"/>